<reference evidence="2" key="1">
    <citation type="submission" date="2016-10" db="EMBL/GenBank/DDBJ databases">
        <authorList>
            <person name="Varghese N."/>
            <person name="Submissions S."/>
        </authorList>
    </citation>
    <scope>NUCLEOTIDE SEQUENCE [LARGE SCALE GENOMIC DNA]</scope>
    <source>
        <strain evidence="2">DSM 45237</strain>
    </source>
</reference>
<dbReference type="STRING" id="561176.SAMN04488561_1530"/>
<evidence type="ECO:0000313" key="2">
    <source>
        <dbReference type="Proteomes" id="UP000181980"/>
    </source>
</evidence>
<protein>
    <recommendedName>
        <fullName evidence="3">Outer membrane protein assembly factor BamB, contains PQQ-like beta-propeller repeat</fullName>
    </recommendedName>
</protein>
<dbReference type="Proteomes" id="UP000181980">
    <property type="component" value="Unassembled WGS sequence"/>
</dbReference>
<dbReference type="EMBL" id="FNUC01000003">
    <property type="protein sequence ID" value="SEE50212.1"/>
    <property type="molecule type" value="Genomic_DNA"/>
</dbReference>
<sequence>MPSEFVYPRRQLLKLGAIGGLAAATAGVLPVRAEARPPEIEVTELGPGVSPFSLASGVVVGDTMYVGTRTNIPIRVVGLHLPTGEIRSVSPIGGRLTTQALVGDKEGRYVYAAARWSGDANESNFSRIDLSDPDSPVVEPLAQITQWDPLAITISPDGLVVMTGATDAGKLHCYDPATGTLGDLGTPDPSAVWGRSIAATADTVFLGTRSSVPGSSATRADLFAVDRATGAARSILPPEFAPEPELRSMAVIDGLLVITTGRKIALLDLADLSSYRYFDAPRPAGRHPVGRDGKIWFGGLVIGELDVATGAFRDLLPDGITYGEIWGMGLRDGMVVGASGMGHVVEIDPVANTGRYFDLVAAGAPVEPQQPMSVRAAGRYAYVGGTNAIARHDLQTGEIVNVIFRGEAKDMRILDDVVYTCQYSDVGLLRYDPKTDGVDPKLVAPLPPGHNRPSVMHWDEPSGSLLIGGQSDTLGGGSLMTFDPASLEYSWVINPLGDTQWVRAVTTSGQQGDDIVYLGGQTADNSAGSIVAWNRRTSTEIWRVEPQARSTGVFGLAVLRRHLYAMCSRGDFLVLDRFTGRVIHRANHADLAIGMTTLETHRGKVYATSADAVFRFSPTRFTVEPIVSGLNVPWYGIPRSDRHPESGDFFTLKDRQLIRISIQG</sequence>
<name>A0A1H5JCI0_9ACTN</name>
<dbReference type="Gene3D" id="2.130.10.10">
    <property type="entry name" value="YVTN repeat-like/Quinoprotein amine dehydrogenase"/>
    <property type="match status" value="2"/>
</dbReference>
<dbReference type="InterPro" id="IPR006311">
    <property type="entry name" value="TAT_signal"/>
</dbReference>
<dbReference type="InterPro" id="IPR015943">
    <property type="entry name" value="WD40/YVTN_repeat-like_dom_sf"/>
</dbReference>
<evidence type="ECO:0008006" key="3">
    <source>
        <dbReference type="Google" id="ProtNLM"/>
    </source>
</evidence>
<accession>A0A1H5JCI0</accession>
<keyword evidence="2" id="KW-1185">Reference proteome</keyword>
<organism evidence="1 2">
    <name type="scientific">Jiangella alba</name>
    <dbReference type="NCBI Taxonomy" id="561176"/>
    <lineage>
        <taxon>Bacteria</taxon>
        <taxon>Bacillati</taxon>
        <taxon>Actinomycetota</taxon>
        <taxon>Actinomycetes</taxon>
        <taxon>Jiangellales</taxon>
        <taxon>Jiangellaceae</taxon>
        <taxon>Jiangella</taxon>
    </lineage>
</organism>
<dbReference type="OrthoDB" id="3904067at2"/>
<dbReference type="SUPFAM" id="SSF50998">
    <property type="entry name" value="Quinoprotein alcohol dehydrogenase-like"/>
    <property type="match status" value="1"/>
</dbReference>
<dbReference type="PROSITE" id="PS51318">
    <property type="entry name" value="TAT"/>
    <property type="match status" value="1"/>
</dbReference>
<gene>
    <name evidence="1" type="ORF">SAMN04488561_1530</name>
</gene>
<proteinExistence type="predicted"/>
<dbReference type="InterPro" id="IPR011047">
    <property type="entry name" value="Quinoprotein_ADH-like_sf"/>
</dbReference>
<dbReference type="RefSeq" id="WP_069111071.1">
    <property type="nucleotide sequence ID" value="NZ_FNUC01000003.1"/>
</dbReference>
<dbReference type="AlphaFoldDB" id="A0A1H5JCI0"/>
<evidence type="ECO:0000313" key="1">
    <source>
        <dbReference type="EMBL" id="SEE50212.1"/>
    </source>
</evidence>